<dbReference type="OrthoDB" id="4150221at2759"/>
<dbReference type="Proteomes" id="UP000186583">
    <property type="component" value="Unassembled WGS sequence"/>
</dbReference>
<feature type="region of interest" description="Disordered" evidence="1">
    <location>
        <begin position="1"/>
        <end position="99"/>
    </location>
</feature>
<gene>
    <name evidence="3" type="ORF">CCHL11_07065</name>
</gene>
<dbReference type="Pfam" id="PF25318">
    <property type="entry name" value="WHD_GDS1"/>
    <property type="match status" value="1"/>
</dbReference>
<reference evidence="3 4" key="1">
    <citation type="submission" date="2016-11" db="EMBL/GenBank/DDBJ databases">
        <title>Draft Genome Assembly of Colletotrichum chlorophyti a pathogen of herbaceous plants.</title>
        <authorList>
            <person name="Gan P."/>
            <person name="Narusaka M."/>
            <person name="Tsushima A."/>
            <person name="Narusaka Y."/>
            <person name="Takano Y."/>
            <person name="Shirasu K."/>
        </authorList>
    </citation>
    <scope>NUCLEOTIDE SEQUENCE [LARGE SCALE GENOMIC DNA]</scope>
    <source>
        <strain evidence="3 4">NTL11</strain>
    </source>
</reference>
<evidence type="ECO:0000259" key="2">
    <source>
        <dbReference type="Pfam" id="PF25318"/>
    </source>
</evidence>
<dbReference type="STRING" id="708187.A0A1Q8S3H8"/>
<organism evidence="3 4">
    <name type="scientific">Colletotrichum chlorophyti</name>
    <dbReference type="NCBI Taxonomy" id="708187"/>
    <lineage>
        <taxon>Eukaryota</taxon>
        <taxon>Fungi</taxon>
        <taxon>Dikarya</taxon>
        <taxon>Ascomycota</taxon>
        <taxon>Pezizomycotina</taxon>
        <taxon>Sordariomycetes</taxon>
        <taxon>Hypocreomycetidae</taxon>
        <taxon>Glomerellales</taxon>
        <taxon>Glomerellaceae</taxon>
        <taxon>Colletotrichum</taxon>
    </lineage>
</organism>
<comment type="caution">
    <text evidence="3">The sequence shown here is derived from an EMBL/GenBank/DDBJ whole genome shotgun (WGS) entry which is preliminary data.</text>
</comment>
<dbReference type="EMBL" id="MPGH01000023">
    <property type="protein sequence ID" value="OLN96009.1"/>
    <property type="molecule type" value="Genomic_DNA"/>
</dbReference>
<dbReference type="InterPro" id="IPR057511">
    <property type="entry name" value="WH_GDS1"/>
</dbReference>
<feature type="compositionally biased region" description="Polar residues" evidence="1">
    <location>
        <begin position="27"/>
        <end position="40"/>
    </location>
</feature>
<evidence type="ECO:0000256" key="1">
    <source>
        <dbReference type="SAM" id="MobiDB-lite"/>
    </source>
</evidence>
<feature type="region of interest" description="Disordered" evidence="1">
    <location>
        <begin position="227"/>
        <end position="263"/>
    </location>
</feature>
<protein>
    <recommendedName>
        <fullName evidence="2">GDS1 winged helix domain-containing protein</fullName>
    </recommendedName>
</protein>
<sequence length="407" mass="45021">MPYNTRRKSLSLPSLGIHVPGSHPSRHNTATSSRSGSENVTNRINITSISSSASPSITTHPNKRQKRSHGEDTLTRIVSHKRPHYDHTPPPSPTANKPMELDDAIAEAPPRPIDLESIHDEIVEAVVVQLIATANRPHLVKELATVLLQQQQLNIVKHSANPCAIISSRLAAFMKRSCWTASAPCPLAKELETVHPRRTYYYLTTSPRQPLPEASHTFQRSIITPSISSLASGSDDGDDLDRRRSLSPEVDLSSPEFDDVDDDIDIAMPSTPVGSLPKCLRYARSHRSASPPLEKDEREFTQTADVLQKRKLAREMSAAGIYENSASAYESARDDTMFDEKHTAAMNNNGPVPIHFITSPTIKATFLSSTKKETDGDSWFKLGNLLEWDHGPENIELDELDSLMDSC</sequence>
<proteinExistence type="predicted"/>
<dbReference type="AlphaFoldDB" id="A0A1Q8S3H8"/>
<feature type="compositionally biased region" description="Low complexity" evidence="1">
    <location>
        <begin position="41"/>
        <end position="59"/>
    </location>
</feature>
<evidence type="ECO:0000313" key="3">
    <source>
        <dbReference type="EMBL" id="OLN96009.1"/>
    </source>
</evidence>
<keyword evidence="4" id="KW-1185">Reference proteome</keyword>
<accession>A0A1Q8S3H8</accession>
<feature type="domain" description="GDS1 winged helix" evidence="2">
    <location>
        <begin position="114"/>
        <end position="210"/>
    </location>
</feature>
<evidence type="ECO:0000313" key="4">
    <source>
        <dbReference type="Proteomes" id="UP000186583"/>
    </source>
</evidence>
<name>A0A1Q8S3H8_9PEZI</name>